<feature type="region of interest" description="Disordered" evidence="1">
    <location>
        <begin position="4724"/>
        <end position="4744"/>
    </location>
</feature>
<feature type="compositionally biased region" description="Low complexity" evidence="1">
    <location>
        <begin position="753"/>
        <end position="764"/>
    </location>
</feature>
<feature type="compositionally biased region" description="Basic and acidic residues" evidence="1">
    <location>
        <begin position="1834"/>
        <end position="1844"/>
    </location>
</feature>
<feature type="region of interest" description="Disordered" evidence="1">
    <location>
        <begin position="4794"/>
        <end position="4834"/>
    </location>
</feature>
<feature type="compositionally biased region" description="Low complexity" evidence="1">
    <location>
        <begin position="4107"/>
        <end position="4129"/>
    </location>
</feature>
<feature type="compositionally biased region" description="Basic and acidic residues" evidence="1">
    <location>
        <begin position="2549"/>
        <end position="2559"/>
    </location>
</feature>
<feature type="region of interest" description="Disordered" evidence="1">
    <location>
        <begin position="1320"/>
        <end position="1358"/>
    </location>
</feature>
<feature type="compositionally biased region" description="Basic and acidic residues" evidence="1">
    <location>
        <begin position="5334"/>
        <end position="5355"/>
    </location>
</feature>
<name>A0A0F7V6V0_TOXGV</name>
<feature type="compositionally biased region" description="Pro residues" evidence="1">
    <location>
        <begin position="4805"/>
        <end position="4814"/>
    </location>
</feature>
<feature type="region of interest" description="Disordered" evidence="1">
    <location>
        <begin position="2764"/>
        <end position="2784"/>
    </location>
</feature>
<feature type="compositionally biased region" description="Polar residues" evidence="1">
    <location>
        <begin position="1694"/>
        <end position="1706"/>
    </location>
</feature>
<dbReference type="EMBL" id="LN714500">
    <property type="protein sequence ID" value="CEL76953.1"/>
    <property type="molecule type" value="Genomic_DNA"/>
</dbReference>
<feature type="region of interest" description="Disordered" evidence="1">
    <location>
        <begin position="5232"/>
        <end position="5258"/>
    </location>
</feature>
<feature type="region of interest" description="Disordered" evidence="1">
    <location>
        <begin position="3099"/>
        <end position="3165"/>
    </location>
</feature>
<feature type="region of interest" description="Disordered" evidence="1">
    <location>
        <begin position="1377"/>
        <end position="1400"/>
    </location>
</feature>
<feature type="compositionally biased region" description="Low complexity" evidence="1">
    <location>
        <begin position="363"/>
        <end position="376"/>
    </location>
</feature>
<feature type="region of interest" description="Disordered" evidence="1">
    <location>
        <begin position="5183"/>
        <end position="5207"/>
    </location>
</feature>
<feature type="region of interest" description="Disordered" evidence="1">
    <location>
        <begin position="702"/>
        <end position="771"/>
    </location>
</feature>
<evidence type="ECO:0000256" key="1">
    <source>
        <dbReference type="SAM" id="MobiDB-lite"/>
    </source>
</evidence>
<feature type="region of interest" description="Disordered" evidence="1">
    <location>
        <begin position="1682"/>
        <end position="1733"/>
    </location>
</feature>
<feature type="compositionally biased region" description="Basic and acidic residues" evidence="1">
    <location>
        <begin position="1270"/>
        <end position="1287"/>
    </location>
</feature>
<dbReference type="PANTHER" id="PTHR48125">
    <property type="entry name" value="LP07818P1"/>
    <property type="match status" value="1"/>
</dbReference>
<feature type="compositionally biased region" description="Acidic residues" evidence="1">
    <location>
        <begin position="5194"/>
        <end position="5205"/>
    </location>
</feature>
<evidence type="ECO:0000313" key="2">
    <source>
        <dbReference type="EMBL" id="CEL76953.1"/>
    </source>
</evidence>
<feature type="compositionally biased region" description="Basic and acidic residues" evidence="1">
    <location>
        <begin position="3492"/>
        <end position="3526"/>
    </location>
</feature>
<feature type="region of interest" description="Disordered" evidence="1">
    <location>
        <begin position="5324"/>
        <end position="5368"/>
    </location>
</feature>
<feature type="compositionally biased region" description="Polar residues" evidence="1">
    <location>
        <begin position="2577"/>
        <end position="2586"/>
    </location>
</feature>
<feature type="region of interest" description="Disordered" evidence="1">
    <location>
        <begin position="4608"/>
        <end position="4628"/>
    </location>
</feature>
<feature type="region of interest" description="Disordered" evidence="1">
    <location>
        <begin position="628"/>
        <end position="662"/>
    </location>
</feature>
<feature type="region of interest" description="Disordered" evidence="1">
    <location>
        <begin position="1231"/>
        <end position="1297"/>
    </location>
</feature>
<gene>
    <name evidence="2" type="ORF">BN1205_060300</name>
</gene>
<feature type="compositionally biased region" description="Low complexity" evidence="1">
    <location>
        <begin position="4815"/>
        <end position="4833"/>
    </location>
</feature>
<feature type="compositionally biased region" description="Basic and acidic residues" evidence="1">
    <location>
        <begin position="5234"/>
        <end position="5243"/>
    </location>
</feature>
<feature type="compositionally biased region" description="Basic and acidic residues" evidence="1">
    <location>
        <begin position="5417"/>
        <end position="5449"/>
    </location>
</feature>
<feature type="compositionally biased region" description="Basic and acidic residues" evidence="1">
    <location>
        <begin position="1683"/>
        <end position="1692"/>
    </location>
</feature>
<feature type="compositionally biased region" description="Basic and acidic residues" evidence="1">
    <location>
        <begin position="4090"/>
        <end position="4099"/>
    </location>
</feature>
<feature type="region of interest" description="Disordered" evidence="1">
    <location>
        <begin position="4026"/>
        <end position="4129"/>
    </location>
</feature>
<feature type="compositionally biased region" description="Acidic residues" evidence="1">
    <location>
        <begin position="4617"/>
        <end position="4627"/>
    </location>
</feature>
<feature type="compositionally biased region" description="Basic and acidic residues" evidence="1">
    <location>
        <begin position="3416"/>
        <end position="3428"/>
    </location>
</feature>
<feature type="region of interest" description="Disordered" evidence="1">
    <location>
        <begin position="4501"/>
        <end position="4533"/>
    </location>
</feature>
<organism evidence="2">
    <name type="scientific">Toxoplasma gondii (strain ATCC 50861 / VEG)</name>
    <dbReference type="NCBI Taxonomy" id="432359"/>
    <lineage>
        <taxon>Eukaryota</taxon>
        <taxon>Sar</taxon>
        <taxon>Alveolata</taxon>
        <taxon>Apicomplexa</taxon>
        <taxon>Conoidasida</taxon>
        <taxon>Coccidia</taxon>
        <taxon>Eucoccidiorida</taxon>
        <taxon>Eimeriorina</taxon>
        <taxon>Sarcocystidae</taxon>
        <taxon>Toxoplasma</taxon>
    </lineage>
</organism>
<feature type="compositionally biased region" description="Basic and acidic residues" evidence="1">
    <location>
        <begin position="3232"/>
        <end position="3243"/>
    </location>
</feature>
<feature type="region of interest" description="Disordered" evidence="1">
    <location>
        <begin position="1746"/>
        <end position="1870"/>
    </location>
</feature>
<feature type="compositionally biased region" description="Low complexity" evidence="1">
    <location>
        <begin position="3290"/>
        <end position="3327"/>
    </location>
</feature>
<dbReference type="PANTHER" id="PTHR48125:SF12">
    <property type="entry name" value="AT HOOK TRANSCRIPTION FACTOR FAMILY-RELATED"/>
    <property type="match status" value="1"/>
</dbReference>
<feature type="region of interest" description="Disordered" evidence="1">
    <location>
        <begin position="532"/>
        <end position="560"/>
    </location>
</feature>
<feature type="region of interest" description="Disordered" evidence="1">
    <location>
        <begin position="5627"/>
        <end position="5658"/>
    </location>
</feature>
<feature type="compositionally biased region" description="Basic and acidic residues" evidence="1">
    <location>
        <begin position="4026"/>
        <end position="4052"/>
    </location>
</feature>
<feature type="region of interest" description="Disordered" evidence="1">
    <location>
        <begin position="5407"/>
        <end position="5453"/>
    </location>
</feature>
<reference evidence="2" key="1">
    <citation type="journal article" date="2015" name="PLoS ONE">
        <title>Comprehensive Evaluation of Toxoplasma gondii VEG and Neospora caninum LIV Genomes with Tachyzoite Stage Transcriptome and Proteome Defines Novel Transcript Features.</title>
        <authorList>
            <person name="Ramaprasad A."/>
            <person name="Mourier T."/>
            <person name="Naeem R."/>
            <person name="Malas T.B."/>
            <person name="Moussa E."/>
            <person name="Panigrahi A."/>
            <person name="Vermont S.J."/>
            <person name="Otto T.D."/>
            <person name="Wastling J."/>
            <person name="Pain A."/>
        </authorList>
    </citation>
    <scope>NUCLEOTIDE SEQUENCE</scope>
    <source>
        <strain evidence="2">VEG</strain>
    </source>
</reference>
<feature type="region of interest" description="Disordered" evidence="1">
    <location>
        <begin position="2900"/>
        <end position="2946"/>
    </location>
</feature>
<feature type="compositionally biased region" description="Basic residues" evidence="1">
    <location>
        <begin position="648"/>
        <end position="659"/>
    </location>
</feature>
<feature type="compositionally biased region" description="Basic and acidic residues" evidence="1">
    <location>
        <begin position="532"/>
        <end position="541"/>
    </location>
</feature>
<feature type="compositionally biased region" description="Basic and acidic residues" evidence="1">
    <location>
        <begin position="4059"/>
        <end position="4082"/>
    </location>
</feature>
<feature type="region of interest" description="Disordered" evidence="1">
    <location>
        <begin position="1995"/>
        <end position="2017"/>
    </location>
</feature>
<feature type="region of interest" description="Disordered" evidence="1">
    <location>
        <begin position="359"/>
        <end position="388"/>
    </location>
</feature>
<feature type="compositionally biased region" description="Basic and acidic residues" evidence="1">
    <location>
        <begin position="4516"/>
        <end position="4529"/>
    </location>
</feature>
<feature type="compositionally biased region" description="Low complexity" evidence="1">
    <location>
        <begin position="1377"/>
        <end position="1391"/>
    </location>
</feature>
<feature type="compositionally biased region" description="Basic and acidic residues" evidence="1">
    <location>
        <begin position="3540"/>
        <end position="3549"/>
    </location>
</feature>
<feature type="compositionally biased region" description="Basic and acidic residues" evidence="1">
    <location>
        <begin position="1713"/>
        <end position="1733"/>
    </location>
</feature>
<feature type="compositionally biased region" description="Low complexity" evidence="1">
    <location>
        <begin position="3369"/>
        <end position="3379"/>
    </location>
</feature>
<feature type="region of interest" description="Disordered" evidence="1">
    <location>
        <begin position="922"/>
        <end position="960"/>
    </location>
</feature>
<feature type="region of interest" description="Disordered" evidence="1">
    <location>
        <begin position="3369"/>
        <end position="3549"/>
    </location>
</feature>
<feature type="region of interest" description="Disordered" evidence="1">
    <location>
        <begin position="3290"/>
        <end position="3329"/>
    </location>
</feature>
<feature type="region of interest" description="Disordered" evidence="1">
    <location>
        <begin position="2549"/>
        <end position="2587"/>
    </location>
</feature>
<feature type="compositionally biased region" description="Basic and acidic residues" evidence="1">
    <location>
        <begin position="2901"/>
        <end position="2946"/>
    </location>
</feature>
<protein>
    <submittedName>
        <fullName evidence="2">Uncharacterized protein</fullName>
    </submittedName>
</protein>
<feature type="compositionally biased region" description="Basic and acidic residues" evidence="1">
    <location>
        <begin position="4443"/>
        <end position="4452"/>
    </location>
</feature>
<feature type="compositionally biased region" description="Polar residues" evidence="1">
    <location>
        <begin position="1750"/>
        <end position="1769"/>
    </location>
</feature>
<feature type="compositionally biased region" description="Low complexity" evidence="1">
    <location>
        <begin position="1231"/>
        <end position="1247"/>
    </location>
</feature>
<sequence>MEDPRVSFPSSCTSGQAFSHRITYGDVRELGKGGSAQVPGGNGGGEVSACSPAQSYAVAARVVASCAVDLQAFPLASRTSFAIPRTSSSIPAEVSFFRRLPLIGRLLGPARGRVSSPEVAAGPGSAASLPASLLCCPELSSLLPNSHVCRWRNQVCVTAWRDSTVYCYVLPVPSSCFLEEGGKTRQPRRASASFYYVHEQPVGLARLLPEHGLLLVAGNLDECSLNSASGDVFLLQYDTAYLHSSSEPSSVHRSKDNALSSSRPSIASPFQAFKVCPLRPLSEVDSASTAEQVPLRIKRRFRIAAPIHGLSLAVSSHAGLLLFSASVRKKKASLLFLSGEAIEDLKAACDEAEASKESVTRDAAAASEAEAPAVCPESEDRKETGGAAAVEAAPGWSFPTENVPFSFCTSEHLPTLPSAPTAYALDRRAQRFFVGGFDAEEGRVWVAVTNFCRLRPELDEEDYNDPQKLRLQRAFLEEQPQSVAEDEELEPNTELDRPFVLLLPLLSCLRYAAKVAASLKRKSLQSDAEKLAEASLREQKPEASFGLRHAHESPPEPAEGETTVLSFLDEPWGAQFYRPVAIAELRSLLTLDVEETFSSRQEAASAERLPDEEVETFLLSHDPASARGYSCSQPLSSFPKADSDSRTLPRRSAKGRLRPSPKLEQDEAVDVVHIAVSRSGRRLAVTLSTCEVLILVRNEGKSPVGSAHVGDATAGRTEKPAELPRQTPPQNSQRPAPLGNPEDKATSAPPRPSATSEETYSASTVQPDHASDPATAPYLPWLYLPAPLVASLRVSMSLGRREVRNGSEPLAKPTVLQAVSSPSETCVKDRFSLVSSLQRYPEYEGLSGLLGCAFSSAAAPGRSEEDAEDVLLLVLGVRASRERLQGLAGFAQKAGASAAPSGNAETVLTTSQAKTTSVLNVDQYRGGGKGGLSPASGGDKAGPAVNLSGAAQSEEPASGDGGVGLLCDELRPTPSMAVDVCALSLKGVHDFLEREGGAVPWEKPVLTVLPNAAPQVTGNVQRWLCPCSAASEALGVGLLPPSWGEEGDEHELGAGKQTCTEGMAKDDEVAPNTLTLVVTLENQGDEEKERGSLETGDWCPRRGRSTLRIWAVEAQSVERLAMELRRRSRFAEAERVCINALENLAREPCVFSAPEEGKTESASKERERERATSFQWYRNLLEDIREERWTQRGRHPDAAEEDFKVFFSLCPRDPGWLVSQALTYNPFQLVSPPSASPAASSLSAHALQPEATSKGTGSPRPELRALPCGAEKDEKARDTEKHRRQEEEREEAESIQRWSQGLERLERILVYLLSDGDMERPASPAYGVSSPLERGAGSGRGVAAGSQTPEQAKDREEVSLRERLRRCRLLALFCNSPASASPTSSLSGAASCRPTQVTPRPPLVLSTPLQPFGWGTSDSSWPQSRHSTSVLEPSSHSFGAASSFSRSFDAVGGAASFSSLSCLSLSLSSLLLSPTSSSEETSDAFLQSLCCVWSATCRLDCIVAVLQGPISSEVNMQSALSITRHWPRILSSLPEALHPVHYLHLLPLLSPAVSSLSSPSCRGPLASSEPWDLAFFPPLALSSVAAPSMPRVSSAPEGSASSFLLVESDPRRFLSWALRRLFFVLKRTELIRTVALPLLHAVLSLAVKQRLPQSLKKANRRSRKQALERAAASMRALALSEARWPEGQEEVGRCTQQKRTPVTPTAETLGAKPDVKKQENADSEENEKTLEDARASALAAAVLAVGASSKDTSPLTSEAPSWSRSQPPRATNREPVSPRQGSAEPSQARAGAAVGDAPEEDSTSQNHADGDKDLPGPRRSRASTSLSESLGSEPKAKEGEKEMNKVSPYSVLGSRPDGFASSQTLKSPGPPSPLLLSVAGDQLRALYALHVALTQFLFYEEEVQRRRSAQTRARMQRGDDGDMSDLWEAPPHQMAASELFYLKRNWEERTHGVVAPPATTLLPREKQNIDFFTFIQLPLQTRLALLTGVTQWRRDSASGDGEVEGGASREPEGRLEDRERAEAVRVVEKLRRRVVQPQLMFDDIFFGMNAREWKTGEGKAARDAVSPAFGFQLHLTCAFGGGRGRNVQRPELAGPLPRIASASPFSRSTLSSPADFCACLNAFCASPVPQQIADFCLEVLPWSSASLTRSAPDNSSAASSLGDRSLATRSLRLSGDRGVDASRLGCLSLAVVAEVVRASSPLVSPSVRLLRRRSDVGEIALCAVYHRSSLLPASSLLPLVDRLYNALPQSFEEEDAVEPVFPAGKEERGEKTHGGDTGCTERSRGQLERAERAWVLERRKRLRVLAGGADMLEQHLDAIEFLNRHLSPSPPRVTFQQLKAACLSPSSARLMCASLLRALCRTPRATSAGTTPETESYVYSSCEGVAICSQPITCNELLDRAVYIHRRACAALPPEELYEILLTTCATEVSFVASAPSSPSAGGFASVLQHLRPLARASGSSLARAPRVASTFSAKRLLVEALLERWRDVALLAGDARLEAFFPRAAACLLACARDLVNAAPSLTDPSLAAARELLRICLGLDRERRRVQSQRRAERNPCRGEAAGPGVQSEEVEAFSQDTQLQRGTKTPLATYAGRPLLSPEHKEDVTCLAVDRQGQVLARQIRSELRFLAFVKTLSALLASKRVSGDAAPGDGLRRALASTVSAEGTKVLGVEFVALASVAGSSAKAAKAAMVGAARGGGALARGALEASGSAASSTMRLLRSYGSLSAENRLIDGEVTQLGAAEAESSRRLDSAASCSARSSDALGKQLSPQETEPISHSWGPLSSSASASVSVTSPASGLASLSGWLSTPLQVRLAAAEPGGLARVVQAILRACPEAADETQLLEKLATLLEREGEEGNWRGRWRLYEARAWAYWVRGRAGEALSVLATLLVLQQRSPEGETETRRRAAERRSNDKQRNAVEGEHGPDSGHSNEVRVRPLTEGEERERVIAVDSVESGTELCTSQKTLQRTTRRSEGRKRPSRCLLYLIAENDPSLSILTLQFAQKRSLPFVFETGEGPSSFSSSFSSSVDAKKAPLQADCLSPNVRGALLALAVRRCDALHLPLLLGAFAAVQHEHCMLQAAALLPRKACEGVSRGKGNSFDEGDTEGGAADAQSFLGDPRYGEAFPTYPVQPEGEGGLQKRPTGTSVPEPPFLERESGASSGWIPATSADWFSSGASALPSCSPWPFSSLKEGKAGGNREEESVSKLLALPGGASTFWTRGGAGRLEQVRDREAEKSPCRSAGGKAGAGTSDVLVREDMTAPSVFPKILTTSLFLRARQALGLSASSRDAPPADSTSASEGSADASSSSSLSSPPSSVFSSSLRTIRPPPVAPAALVFSAIGVAEGMVNFAALRARQEYDKRLGSLSGSSSFLGDGREGRAAEPEATGAAEDTAGSEVSPFSSRASTGDVGRMRDASDPRTTPERPSLPRGDLAGPLADALHAVRPRCSSSIGEKERRQHGEGTSAGEAPPADANVAGTLPAGGQVQRHEGPIARAEKNAPFREAEHEGESGRKEEQERTSSRLGFSRFLPYGAKEGDDKKAETVARRIEGHGDSEVSPEAILIAEAHVLESVAELSAVGPSILPSLRFWPQAVAVRPPLSMPIASNQQPPASGLERQSLLSFSPASGWDLPLLLFGFFLLQTDTDSGEERETTERFKGKQPSRRVGGELEPYVIKGERRFRLSLAERHVAGVQPFLHALLQTDVEAAFLVAALLSLNSPASCSPSPCSASGGAAVFSSSRSLGPWKKVGATRSSLQGAATFGPFALPQCAFALLRSYLSASGDAVERSGERNSVSSELSPVSPSVSALNAAFCPPARAWNGAACAARADVSTEVLLQLLLRWVLLFFASHSSGDCLASVASLSRISHPVREQGRGETAHAVFVSAAALVHSLFLVRDFFHVSDAVLLLLGLLPKKKEETDGDIGQRRARAVAFGGDVLREASTLNTADAPLLPLLARDAAFRRQLLLQVTQAFPEKLDFATALLPVASALQWPLNGLETRPLEGRGVAFSLLSLSGDRVRETESQKHGRVQEVPAEARRREARTQETEVIGAEAKREHRNQTRERRAGGEFDERGVGFETLQTSKKDARRCEELLTSSSESGPFSASHPQSSSSLEPSPNPCESFSEIVLQAASSEPDSTTPPTALSAPRLACREVVETEAQGACMQLSPLESREQSWGHEQEGLDAFRMRLETFDGLFLSPVQPLSSFVVKLLEQLPLLFFVPSENRGRGRGGGPPRPEEEGGGGAEEREDERGEQGGVWETGRWILRLLRIYTKALAFCRFYEKSTDGLVVGKAVKTLLDVGGDEARGEVESGDKSRGAENRDEERRALHLGAQLQAAGVFVTEKERPVSSVSGTSSPCGALQGILEKTVFLRRLFSRAACAAGCSSRAFLAEVLCNDRQPPRRCRDINGKEEGTKQLGNGGEREGGSETWPLQERVRNSRETAQRENVARIIRDTGLGCTQVDDAMSALLSLLPLVDITSIFLPRSLAAQKEGCETERAGEEEEEREAGRGKEAPAKSEEESGQDPFLHAVLEALGESNSWKKSQSLPGEGESIALLAFFQKGPSVLSRRSPSSFVAEALLLRDLERRLEECSSMSLVSLSSVGPGSQEDDGANEEGEAGNYLEEGNKARKAVQSVRANDVDAEDFVSLLLPFIPLSRWEATVANLSVRVGLHWGETQKSREAGCPFVRQAVLLYLIQRMRRALEKRMQAGEVRKGEHRGVAEDEEVEGGEGKASRLMSRNVDPVHLLQKLRFQEAWLLLSTAWDHALARSSSFSVSCFPPRMSPQGSPSFDPHTQKPPSPPSPSSSPSSSPFSPCSPLVSSPPGKLRQQQESLASACVNVLLYCEESKFPAFASSFWFALCSCPASLFPEWKSWLEVADQAGERIQEPKARSAFVAAGLRSLRTRAANLLSGLSVSEGDVDETCENMVESERGRKVLSFVADAEAGSAVGAFVAAGLLPWLQNLHARLCGESSGREARRRETASQSCSVSDAATVLFAHTGHHFQLLLRRLAGVPGSDALRKSLFTALAKAVCSWIMALYAECGAEDPAISSFSSTLRTPRRENDAQTLLFSLVLSDSLLQHCDASSRGTWAAPRASADAVDPSPFLHLKAILLWLTAQCMRVLTPLGPQVEETLGDSSRGERESTWLLALAPSSPLSLSALSSLFAKHKRQSQRLRGESGGEAGEETEKSEEEQLGVTERSVGFEFCRAFIEARSSFSQSRLRRSDSDRENVCGENPVSSATRAATDDPLGKPLLLCERRSKQQRLRDRLCGVVLLRAVEDEENRHVQRGGATDQEPSVVCLSATANRLWVPPAAFAPDEDAETAKDQIRGRREKRDGEDEKKRTPQPQPASPRSSVSLWRSLLAGAESEEEALLIALMAPPNWSLMVREGCVEHPVQKKGRKHAREKEANTKGREKDRREETGRGERRTNETEKEGSTRGTRCVLQEDKICGKCEFASDFDLLPRSFFLQDAGDGQEREFPSVSWFSSSPALNLLTVSTEGKTAFSLASMASGSERPQEAVRRALAWLQGWEAAPLFQGPQLTRLTSRLEKGHALLLVALTALSGASFGSASLDYAVVATLANGDWLEPFETDAREADARRESLQSALPGLVIFGDSKTGEATDSQTLRAGKSRPSEDSWQLQDPSEDAATRHVSFRSSRLLPAFAVSSESFKSWPAVRAQVAVAVCAWYRQLAPENGQEGDGEEECRDEREECLLAVLAHVLQWLVLLRPHLLSRHLREARVDRRETARVLHAREAERNGEGQETGEARQEDRARWRLAALQNAVDQYRLSLAAAPSPRSRAGVLVRRPWSRPVPEGSEEGEAHFSVFWDVEREDIEAGCHLGEGQLACPARPGWRCRFPATAWLLYRAALEAHEEEEGKGRERERQRIRENAEAITLTEGLGTRVPSVSSSLAALPRLPFASTCEAGALCGSFLLFATGACPAFLAGVARQREEVDGMARASYLERSREMRRASALRESGDSLWRHVTGRLGEAVQKVSWLL</sequence>
<accession>A0A0F7V6V0</accession>
<feature type="region of interest" description="Disordered" evidence="1">
    <location>
        <begin position="4232"/>
        <end position="4263"/>
    </location>
</feature>
<feature type="compositionally biased region" description="Basic and acidic residues" evidence="1">
    <location>
        <begin position="2007"/>
        <end position="2017"/>
    </location>
</feature>
<feature type="region of interest" description="Disordered" evidence="1">
    <location>
        <begin position="4415"/>
        <end position="4452"/>
    </location>
</feature>
<proteinExistence type="predicted"/>
<feature type="region of interest" description="Disordered" evidence="1">
    <location>
        <begin position="3226"/>
        <end position="3254"/>
    </location>
</feature>